<protein>
    <recommendedName>
        <fullName evidence="2">DUF7144 domain-containing protein</fullName>
    </recommendedName>
</protein>
<dbReference type="InterPro" id="IPR055568">
    <property type="entry name" value="DUF7144"/>
</dbReference>
<organism evidence="3 4">
    <name type="scientific">Jiangella rhizosphaerae</name>
    <dbReference type="NCBI Taxonomy" id="2293569"/>
    <lineage>
        <taxon>Bacteria</taxon>
        <taxon>Bacillati</taxon>
        <taxon>Actinomycetota</taxon>
        <taxon>Actinomycetes</taxon>
        <taxon>Jiangellales</taxon>
        <taxon>Jiangellaceae</taxon>
        <taxon>Jiangella</taxon>
    </lineage>
</organism>
<feature type="transmembrane region" description="Helical" evidence="1">
    <location>
        <begin position="81"/>
        <end position="100"/>
    </location>
</feature>
<keyword evidence="1" id="KW-0812">Transmembrane</keyword>
<comment type="caution">
    <text evidence="3">The sequence shown here is derived from an EMBL/GenBank/DDBJ whole genome shotgun (WGS) entry which is preliminary data.</text>
</comment>
<sequence>MRTPEASGWVAAGVVFAGTVMIMIGVFQALQGLVAIMDDEFFVTVENYTFGVDLTAWGWVHLILGVLVALAGGYLFTGSAVAGGVAVVLAGLSAIANFLFIPHYPFWSLLIIAIDVVVIWAIVRSGVFQR</sequence>
<gene>
    <name evidence="3" type="ORF">DY240_01355</name>
</gene>
<reference evidence="3 4" key="1">
    <citation type="submission" date="2018-09" db="EMBL/GenBank/DDBJ databases">
        <title>Isolation, diversity and antifungal activity of actinobacteria from wheat.</title>
        <authorList>
            <person name="Han C."/>
        </authorList>
    </citation>
    <scope>NUCLEOTIDE SEQUENCE [LARGE SCALE GENOMIC DNA]</scope>
    <source>
        <strain evidence="3 4">NEAU-YY265</strain>
    </source>
</reference>
<feature type="transmembrane region" description="Helical" evidence="1">
    <location>
        <begin position="56"/>
        <end position="76"/>
    </location>
</feature>
<proteinExistence type="predicted"/>
<evidence type="ECO:0000256" key="1">
    <source>
        <dbReference type="SAM" id="Phobius"/>
    </source>
</evidence>
<feature type="transmembrane region" description="Helical" evidence="1">
    <location>
        <begin position="12"/>
        <end position="36"/>
    </location>
</feature>
<dbReference type="Pfam" id="PF23636">
    <property type="entry name" value="DUF7144"/>
    <property type="match status" value="1"/>
</dbReference>
<accession>A0A418KWU4</accession>
<keyword evidence="1" id="KW-1133">Transmembrane helix</keyword>
<dbReference type="Proteomes" id="UP000284057">
    <property type="component" value="Unassembled WGS sequence"/>
</dbReference>
<keyword evidence="1" id="KW-0472">Membrane</keyword>
<dbReference type="OrthoDB" id="4482242at2"/>
<evidence type="ECO:0000259" key="2">
    <source>
        <dbReference type="Pfam" id="PF23636"/>
    </source>
</evidence>
<keyword evidence="4" id="KW-1185">Reference proteome</keyword>
<feature type="domain" description="DUF7144" evidence="2">
    <location>
        <begin position="14"/>
        <end position="125"/>
    </location>
</feature>
<feature type="transmembrane region" description="Helical" evidence="1">
    <location>
        <begin position="106"/>
        <end position="123"/>
    </location>
</feature>
<evidence type="ECO:0000313" key="3">
    <source>
        <dbReference type="EMBL" id="RIQ36954.1"/>
    </source>
</evidence>
<dbReference type="EMBL" id="QUAL01000014">
    <property type="protein sequence ID" value="RIQ36954.1"/>
    <property type="molecule type" value="Genomic_DNA"/>
</dbReference>
<name>A0A418KWU4_9ACTN</name>
<dbReference type="AlphaFoldDB" id="A0A418KWU4"/>
<evidence type="ECO:0000313" key="4">
    <source>
        <dbReference type="Proteomes" id="UP000284057"/>
    </source>
</evidence>